<dbReference type="EMBL" id="ACBY02000023">
    <property type="protein sequence ID" value="EFB76058.1"/>
    <property type="molecule type" value="Genomic_DNA"/>
</dbReference>
<dbReference type="HOGENOM" id="CLU_557697_0_0_9"/>
<dbReference type="eggNOG" id="COG1475">
    <property type="taxonomic scope" value="Bacteria"/>
</dbReference>
<dbReference type="SUPFAM" id="SSF110849">
    <property type="entry name" value="ParB/Sulfiredoxin"/>
    <property type="match status" value="1"/>
</dbReference>
<dbReference type="GO" id="GO:0007059">
    <property type="term" value="P:chromosome segregation"/>
    <property type="evidence" value="ECO:0007669"/>
    <property type="project" value="TreeGrafter"/>
</dbReference>
<reference evidence="2" key="1">
    <citation type="submission" date="2009-12" db="EMBL/GenBank/DDBJ databases">
        <authorList>
            <person name="Weinstock G."/>
            <person name="Sodergren E."/>
            <person name="Clifton S."/>
            <person name="Fulton L."/>
            <person name="Fulton B."/>
            <person name="Courtney L."/>
            <person name="Fronick C."/>
            <person name="Harrison M."/>
            <person name="Strong C."/>
            <person name="Farmer C."/>
            <person name="Delahaunty K."/>
            <person name="Markovic C."/>
            <person name="Hall O."/>
            <person name="Minx P."/>
            <person name="Tomlinson C."/>
            <person name="Mitreva M."/>
            <person name="Nelson J."/>
            <person name="Hou S."/>
            <person name="Wollam A."/>
            <person name="Pepin K.H."/>
            <person name="Johnson M."/>
            <person name="Bhonagiri V."/>
            <person name="Nash W.E."/>
            <person name="Warren W."/>
            <person name="Chinwalla A."/>
            <person name="Mardis E.R."/>
            <person name="Wilson R.K."/>
        </authorList>
    </citation>
    <scope>NUCLEOTIDE SEQUENCE [LARGE SCALE GENOMIC DNA]</scope>
    <source>
        <strain evidence="2">DSM 15176</strain>
    </source>
</reference>
<dbReference type="PANTHER" id="PTHR33375">
    <property type="entry name" value="CHROMOSOME-PARTITIONING PROTEIN PARB-RELATED"/>
    <property type="match status" value="1"/>
</dbReference>
<organism evidence="2 3">
    <name type="scientific">Subdoligranulum variabile DSM 15176</name>
    <dbReference type="NCBI Taxonomy" id="411471"/>
    <lineage>
        <taxon>Bacteria</taxon>
        <taxon>Bacillati</taxon>
        <taxon>Bacillota</taxon>
        <taxon>Clostridia</taxon>
        <taxon>Eubacteriales</taxon>
        <taxon>Oscillospiraceae</taxon>
        <taxon>Subdoligranulum</taxon>
    </lineage>
</organism>
<dbReference type="OrthoDB" id="1700487at2"/>
<dbReference type="STRING" id="411471.SUBVAR_05842"/>
<dbReference type="Gene3D" id="3.90.1530.10">
    <property type="entry name" value="Conserved hypothetical protein from pyrococcus furiosus pfu- 392566-001, ParB domain"/>
    <property type="match status" value="1"/>
</dbReference>
<dbReference type="GO" id="GO:0045881">
    <property type="term" value="P:positive regulation of sporulation resulting in formation of a cellular spore"/>
    <property type="evidence" value="ECO:0007669"/>
    <property type="project" value="TreeGrafter"/>
</dbReference>
<dbReference type="AlphaFoldDB" id="D1PNC3"/>
<dbReference type="Pfam" id="PF02195">
    <property type="entry name" value="ParB_N"/>
    <property type="match status" value="1"/>
</dbReference>
<evidence type="ECO:0000313" key="2">
    <source>
        <dbReference type="EMBL" id="EFB76058.1"/>
    </source>
</evidence>
<keyword evidence="3" id="KW-1185">Reference proteome</keyword>
<dbReference type="GO" id="GO:0005694">
    <property type="term" value="C:chromosome"/>
    <property type="evidence" value="ECO:0007669"/>
    <property type="project" value="TreeGrafter"/>
</dbReference>
<dbReference type="InterPro" id="IPR050336">
    <property type="entry name" value="Chromosome_partition/occlusion"/>
</dbReference>
<dbReference type="PANTHER" id="PTHR33375:SF1">
    <property type="entry name" value="CHROMOSOME-PARTITIONING PROTEIN PARB-RELATED"/>
    <property type="match status" value="1"/>
</dbReference>
<dbReference type="InterPro" id="IPR036086">
    <property type="entry name" value="ParB/Sulfiredoxin_sf"/>
</dbReference>
<gene>
    <name evidence="2" type="ORF">SUBVAR_05842</name>
</gene>
<accession>D1PNC3</accession>
<proteinExistence type="predicted"/>
<dbReference type="Gene3D" id="1.10.10.2830">
    <property type="match status" value="1"/>
</dbReference>
<comment type="caution">
    <text evidence="2">The sequence shown here is derived from an EMBL/GenBank/DDBJ whole genome shotgun (WGS) entry which is preliminary data.</text>
</comment>
<name>D1PNC3_9FIRM</name>
<protein>
    <submittedName>
        <fullName evidence="2">ParB-like protein</fullName>
    </submittedName>
</protein>
<evidence type="ECO:0000259" key="1">
    <source>
        <dbReference type="SMART" id="SM00470"/>
    </source>
</evidence>
<evidence type="ECO:0000313" key="3">
    <source>
        <dbReference type="Proteomes" id="UP000003438"/>
    </source>
</evidence>
<dbReference type="Proteomes" id="UP000003438">
    <property type="component" value="Unassembled WGS sequence"/>
</dbReference>
<feature type="domain" description="ParB-like N-terminal" evidence="1">
    <location>
        <begin position="51"/>
        <end position="146"/>
    </location>
</feature>
<sequence>MVLNGNGVDLMKKMQQPKRRKLTMSKGFSVTDILGEQSKASAPAGQPMKVVMLPIGDIQPNPQNAIYEIGDVGMLQADIAEHGLRTPLEVAPAQGGKYMLIAGHRRHTACLGLHDSGDKRFDLLPCVITDYGDPDEELVALITSNATARELTDGERLRQYEALKGALTRLKAEGKVDGRVREELARRTGEGSGTLARLNAISARCIPEVKEMLEKGEITFTRAYECSKLYKVQQVTYARCGYNSMPEIEEAYQKSIRKWLLKEALKPYLQVADYGPNSNQWNYLNRVKIEKFEQTTEIDGQSFKAGGDFRGSEYMVVQQLDPSDPEEVIAEKGFYLRDLYQRAKCLYMSDEDRQAENQQKESDKSQKAAAAAAEKELEAEVVAILGDYDNWKKVAYAKELGLVFREYPLHDGTHFVVGVDETSRKTGWVGLPYDVYFYARFDADGNRVDVHDGKPSPLNYFTCWRSGALLDDFLKTDIKKAKAKESVDK</sequence>
<dbReference type="InterPro" id="IPR003115">
    <property type="entry name" value="ParB_N"/>
</dbReference>
<dbReference type="SMART" id="SM00470">
    <property type="entry name" value="ParB"/>
    <property type="match status" value="1"/>
</dbReference>